<dbReference type="Pfam" id="PF03140">
    <property type="entry name" value="DUF247"/>
    <property type="match status" value="1"/>
</dbReference>
<keyword evidence="2" id="KW-1133">Transmembrane helix</keyword>
<sequence>MEEHQERRRNVGEKEGGQPSRNSGQTGLEPEEHMIDSVEISPRVKNWIKSLKNAEESTQSQSSWPRIPKVPQLLRGTHDFERLYEPRVISIGPYHHGKPHLQPVETIKLQYAQKFLADSDQDIEALYTKIGSNIEALRKCYDKIPTDDEKLAWMMLLDGCFLLQFIRSRKDGSTVDLSNVLRIHQINFVERDLFLLENQLPFGVLQLIFEGAKFNDGSTMEQMIKNFVTRIASLQPSSEIRLDERSHLLDLLRSAILGKSAPKQERQPDKKGKSSSSSGGDGRFCCPWKKGKQQGIRQSFRNIKELKAAGIHLQPSRTRFLTDISFNSYFFRGYLNLPPIIVDDSTKSRFLNIVAYEMCPDAPNDYTVTSYLRFLYELIDHADDVKELRSRHILINHLGSDEDVARIFNEIANDVVDTEVYGDVKARIQKDYNKRVNTCIAAIDGLRGRQTWMLGCKCMPKGRCRRVNFTSGGVQEVGFIIIIGVGGYVGMDQPTGMGIKVGLSMGLSLGMNVGLSMGLNIEMWQVARMQQPTLPPGGYNLMMGSGGYTL</sequence>
<reference evidence="3" key="1">
    <citation type="journal article" date="2007" name="PLoS ONE">
        <title>The first genome sequence of an elite grapevine cultivar (Pinot noir Vitis vinifera L.): coping with a highly heterozygous genome.</title>
        <authorList>
            <person name="Velasco R."/>
            <person name="Zharkikh A."/>
            <person name="Troggio M."/>
            <person name="Cartwright D.A."/>
            <person name="Cestaro A."/>
            <person name="Pruss D."/>
            <person name="Pindo M."/>
            <person name="FitzGerald L.M."/>
            <person name="Vezzulli S."/>
            <person name="Reid J."/>
            <person name="Malacarne G."/>
            <person name="Iliev D."/>
            <person name="Coppola G."/>
            <person name="Wardell B."/>
            <person name="Micheletti D."/>
            <person name="Macalma T."/>
            <person name="Facci M."/>
            <person name="Mitchell J.T."/>
            <person name="Perazzolli M."/>
            <person name="Eldredge G."/>
            <person name="Gatto P."/>
            <person name="Oyzerski R."/>
            <person name="Moretto M."/>
            <person name="Gutin N."/>
            <person name="Stefanini M."/>
            <person name="Chen Y."/>
            <person name="Segala C."/>
            <person name="Davenport C."/>
            <person name="Dematte L."/>
            <person name="Mraz A."/>
            <person name="Battilana J."/>
            <person name="Stormo K."/>
            <person name="Costa F."/>
            <person name="Tao Q."/>
            <person name="Si-Ammour A."/>
            <person name="Harkins T."/>
            <person name="Lackey A."/>
            <person name="Perbost C."/>
            <person name="Taillon B."/>
            <person name="Stella A."/>
            <person name="Solovyev V."/>
            <person name="Fawcett J.A."/>
            <person name="Sterck L."/>
            <person name="Vandepoele K."/>
            <person name="Grando S.M."/>
            <person name="Toppo S."/>
            <person name="Moser C."/>
            <person name="Lanchbury J."/>
            <person name="Bogden R."/>
            <person name="Skolnick M."/>
            <person name="Sgaramella V."/>
            <person name="Bhatnagar S.K."/>
            <person name="Fontana P."/>
            <person name="Gutin A."/>
            <person name="Van de Peer Y."/>
            <person name="Salamini F."/>
            <person name="Viola R."/>
        </authorList>
    </citation>
    <scope>NUCLEOTIDE SEQUENCE</scope>
</reference>
<organism evidence="3">
    <name type="scientific">Vitis vinifera</name>
    <name type="common">Grape</name>
    <dbReference type="NCBI Taxonomy" id="29760"/>
    <lineage>
        <taxon>Eukaryota</taxon>
        <taxon>Viridiplantae</taxon>
        <taxon>Streptophyta</taxon>
        <taxon>Embryophyta</taxon>
        <taxon>Tracheophyta</taxon>
        <taxon>Spermatophyta</taxon>
        <taxon>Magnoliopsida</taxon>
        <taxon>eudicotyledons</taxon>
        <taxon>Gunneridae</taxon>
        <taxon>Pentapetalae</taxon>
        <taxon>rosids</taxon>
        <taxon>Vitales</taxon>
        <taxon>Vitaceae</taxon>
        <taxon>Viteae</taxon>
        <taxon>Vitis</taxon>
    </lineage>
</organism>
<accession>A5BPV4</accession>
<dbReference type="PANTHER" id="PTHR31170:SF25">
    <property type="entry name" value="BNAA09G04570D PROTEIN"/>
    <property type="match status" value="1"/>
</dbReference>
<feature type="transmembrane region" description="Helical" evidence="2">
    <location>
        <begin position="501"/>
        <end position="521"/>
    </location>
</feature>
<feature type="compositionally biased region" description="Basic and acidic residues" evidence="1">
    <location>
        <begin position="1"/>
        <end position="16"/>
    </location>
</feature>
<dbReference type="ExpressionAtlas" id="A5BPV4">
    <property type="expression patterns" value="baseline and differential"/>
</dbReference>
<dbReference type="EMBL" id="AM466912">
    <property type="protein sequence ID" value="CAN74853.1"/>
    <property type="molecule type" value="Genomic_DNA"/>
</dbReference>
<dbReference type="PANTHER" id="PTHR31170">
    <property type="entry name" value="BNAC04G53230D PROTEIN"/>
    <property type="match status" value="1"/>
</dbReference>
<evidence type="ECO:0000313" key="3">
    <source>
        <dbReference type="EMBL" id="CAN74853.1"/>
    </source>
</evidence>
<name>A5BPV4_VITVI</name>
<keyword evidence="2" id="KW-0472">Membrane</keyword>
<dbReference type="InterPro" id="IPR004158">
    <property type="entry name" value="DUF247_pln"/>
</dbReference>
<protein>
    <submittedName>
        <fullName evidence="3">Uncharacterized protein</fullName>
    </submittedName>
</protein>
<evidence type="ECO:0000256" key="1">
    <source>
        <dbReference type="SAM" id="MobiDB-lite"/>
    </source>
</evidence>
<feature type="region of interest" description="Disordered" evidence="1">
    <location>
        <begin position="261"/>
        <end position="283"/>
    </location>
</feature>
<evidence type="ECO:0000256" key="2">
    <source>
        <dbReference type="SAM" id="Phobius"/>
    </source>
</evidence>
<proteinExistence type="predicted"/>
<keyword evidence="2" id="KW-0812">Transmembrane</keyword>
<feature type="compositionally biased region" description="Basic and acidic residues" evidence="1">
    <location>
        <begin position="262"/>
        <end position="272"/>
    </location>
</feature>
<feature type="region of interest" description="Disordered" evidence="1">
    <location>
        <begin position="1"/>
        <end position="39"/>
    </location>
</feature>
<gene>
    <name evidence="3" type="ORF">VITISV_008111</name>
</gene>
<feature type="transmembrane region" description="Helical" evidence="2">
    <location>
        <begin position="467"/>
        <end position="489"/>
    </location>
</feature>
<dbReference type="AlphaFoldDB" id="A5BPV4"/>